<comment type="caution">
    <text evidence="3">The sequence shown here is derived from an EMBL/GenBank/DDBJ whole genome shotgun (WGS) entry which is preliminary data.</text>
</comment>
<reference evidence="3 4" key="1">
    <citation type="journal article" date="2014" name="Int. J. Syst. Evol. Microbiol.">
        <title>Complete genome sequence of Corynebacterium casei LMG S-19264T (=DSM 44701T), isolated from a smear-ripened cheese.</title>
        <authorList>
            <consortium name="US DOE Joint Genome Institute (JGI-PGF)"/>
            <person name="Walter F."/>
            <person name="Albersmeier A."/>
            <person name="Kalinowski J."/>
            <person name="Ruckert C."/>
        </authorList>
    </citation>
    <scope>NUCLEOTIDE SEQUENCE [LARGE SCALE GENOMIC DNA]</scope>
    <source>
        <strain evidence="3 4">CGMCC 1.15286</strain>
    </source>
</reference>
<dbReference type="EMBL" id="BMHY01000028">
    <property type="protein sequence ID" value="GGG91107.1"/>
    <property type="molecule type" value="Genomic_DNA"/>
</dbReference>
<gene>
    <name evidence="3" type="ORF">GCM10010918_57730</name>
</gene>
<protein>
    <recommendedName>
        <fullName evidence="5">Zinc ribbon domain-containing protein</fullName>
    </recommendedName>
</protein>
<name>A0A917HWP9_9BACL</name>
<evidence type="ECO:0008006" key="5">
    <source>
        <dbReference type="Google" id="ProtNLM"/>
    </source>
</evidence>
<keyword evidence="4" id="KW-1185">Reference proteome</keyword>
<dbReference type="AlphaFoldDB" id="A0A917HWP9"/>
<sequence>MGFFDKLKEGASKAADKAKDSVEVVRLNSQISAKRKDIEKHYIQIGEAVFQANLSHDLSAAEPAITTFSEQIVALQQEIDELEEKIMEIKDEKDCVCGKVVPIDTKFCPSCGHKFEEAPAAAAEGTEEPEAEAVAPASSSSESPQQ</sequence>
<feature type="region of interest" description="Disordered" evidence="2">
    <location>
        <begin position="118"/>
        <end position="146"/>
    </location>
</feature>
<evidence type="ECO:0000256" key="1">
    <source>
        <dbReference type="SAM" id="Coils"/>
    </source>
</evidence>
<evidence type="ECO:0000313" key="3">
    <source>
        <dbReference type="EMBL" id="GGG91107.1"/>
    </source>
</evidence>
<accession>A0A917HWP9</accession>
<organism evidence="3 4">
    <name type="scientific">Paenibacillus radicis</name>
    <name type="common">ex Gao et al. 2016</name>
    <dbReference type="NCBI Taxonomy" id="1737354"/>
    <lineage>
        <taxon>Bacteria</taxon>
        <taxon>Bacillati</taxon>
        <taxon>Bacillota</taxon>
        <taxon>Bacilli</taxon>
        <taxon>Bacillales</taxon>
        <taxon>Paenibacillaceae</taxon>
        <taxon>Paenibacillus</taxon>
    </lineage>
</organism>
<evidence type="ECO:0000313" key="4">
    <source>
        <dbReference type="Proteomes" id="UP000600247"/>
    </source>
</evidence>
<feature type="compositionally biased region" description="Low complexity" evidence="2">
    <location>
        <begin position="132"/>
        <end position="146"/>
    </location>
</feature>
<dbReference type="RefSeq" id="WP_188893129.1">
    <property type="nucleotide sequence ID" value="NZ_BMHY01000028.1"/>
</dbReference>
<proteinExistence type="predicted"/>
<feature type="coiled-coil region" evidence="1">
    <location>
        <begin position="65"/>
        <end position="99"/>
    </location>
</feature>
<keyword evidence="1" id="KW-0175">Coiled coil</keyword>
<dbReference type="Proteomes" id="UP000600247">
    <property type="component" value="Unassembled WGS sequence"/>
</dbReference>
<evidence type="ECO:0000256" key="2">
    <source>
        <dbReference type="SAM" id="MobiDB-lite"/>
    </source>
</evidence>